<feature type="transmembrane region" description="Helical" evidence="1">
    <location>
        <begin position="74"/>
        <end position="91"/>
    </location>
</feature>
<dbReference type="EMBL" id="JBHSKF010000004">
    <property type="protein sequence ID" value="MFC5287690.1"/>
    <property type="molecule type" value="Genomic_DNA"/>
</dbReference>
<proteinExistence type="predicted"/>
<keyword evidence="3" id="KW-1185">Reference proteome</keyword>
<organism evidence="2 3">
    <name type="scientific">Actinokineospora guangxiensis</name>
    <dbReference type="NCBI Taxonomy" id="1490288"/>
    <lineage>
        <taxon>Bacteria</taxon>
        <taxon>Bacillati</taxon>
        <taxon>Actinomycetota</taxon>
        <taxon>Actinomycetes</taxon>
        <taxon>Pseudonocardiales</taxon>
        <taxon>Pseudonocardiaceae</taxon>
        <taxon>Actinokineospora</taxon>
    </lineage>
</organism>
<dbReference type="RefSeq" id="WP_378246893.1">
    <property type="nucleotide sequence ID" value="NZ_JBHSKF010000004.1"/>
</dbReference>
<protein>
    <submittedName>
        <fullName evidence="2">Uncharacterized protein</fullName>
    </submittedName>
</protein>
<sequence length="92" mass="9603">MKWWERHRRVVGVVGAVVAVGLAVLWVVVVPARAAEATGVRLALIRWGHPACWALLACVAGLFAADAAPRVGRGLAWAAAGCYAGFLAATLL</sequence>
<gene>
    <name evidence="2" type="ORF">ACFPM7_11570</name>
</gene>
<reference evidence="3" key="1">
    <citation type="journal article" date="2019" name="Int. J. Syst. Evol. Microbiol.">
        <title>The Global Catalogue of Microorganisms (GCM) 10K type strain sequencing project: providing services to taxonomists for standard genome sequencing and annotation.</title>
        <authorList>
            <consortium name="The Broad Institute Genomics Platform"/>
            <consortium name="The Broad Institute Genome Sequencing Center for Infectious Disease"/>
            <person name="Wu L."/>
            <person name="Ma J."/>
        </authorList>
    </citation>
    <scope>NUCLEOTIDE SEQUENCE [LARGE SCALE GENOMIC DNA]</scope>
    <source>
        <strain evidence="3">CCUG 59778</strain>
    </source>
</reference>
<keyword evidence="1" id="KW-0472">Membrane</keyword>
<comment type="caution">
    <text evidence="2">The sequence shown here is derived from an EMBL/GenBank/DDBJ whole genome shotgun (WGS) entry which is preliminary data.</text>
</comment>
<accession>A0ABW0EQ86</accession>
<keyword evidence="1" id="KW-1133">Transmembrane helix</keyword>
<evidence type="ECO:0000313" key="3">
    <source>
        <dbReference type="Proteomes" id="UP001596157"/>
    </source>
</evidence>
<keyword evidence="1" id="KW-0812">Transmembrane</keyword>
<dbReference type="Proteomes" id="UP001596157">
    <property type="component" value="Unassembled WGS sequence"/>
</dbReference>
<name>A0ABW0EQ86_9PSEU</name>
<evidence type="ECO:0000256" key="1">
    <source>
        <dbReference type="SAM" id="Phobius"/>
    </source>
</evidence>
<evidence type="ECO:0000313" key="2">
    <source>
        <dbReference type="EMBL" id="MFC5287690.1"/>
    </source>
</evidence>
<feature type="transmembrane region" description="Helical" evidence="1">
    <location>
        <begin position="44"/>
        <end position="65"/>
    </location>
</feature>